<dbReference type="FunCoup" id="B9T821">
    <property type="interactions" value="49"/>
</dbReference>
<dbReference type="GO" id="GO:0005634">
    <property type="term" value="C:nucleus"/>
    <property type="evidence" value="ECO:0007669"/>
    <property type="project" value="UniProtKB-SubCell"/>
</dbReference>
<dbReference type="PROSITE" id="PS51032">
    <property type="entry name" value="AP2_ERF"/>
    <property type="match status" value="1"/>
</dbReference>
<keyword evidence="5" id="KW-0010">Activator</keyword>
<dbReference type="GO" id="GO:0006950">
    <property type="term" value="P:response to stress"/>
    <property type="evidence" value="ECO:0007669"/>
    <property type="project" value="UniProtKB-ARBA"/>
</dbReference>
<dbReference type="Pfam" id="PF00847">
    <property type="entry name" value="AP2"/>
    <property type="match status" value="1"/>
</dbReference>
<organism evidence="10 11">
    <name type="scientific">Ricinus communis</name>
    <name type="common">Castor bean</name>
    <dbReference type="NCBI Taxonomy" id="3988"/>
    <lineage>
        <taxon>Eukaryota</taxon>
        <taxon>Viridiplantae</taxon>
        <taxon>Streptophyta</taxon>
        <taxon>Embryophyta</taxon>
        <taxon>Tracheophyta</taxon>
        <taxon>Spermatophyta</taxon>
        <taxon>Magnoliopsida</taxon>
        <taxon>eudicotyledons</taxon>
        <taxon>Gunneridae</taxon>
        <taxon>Pentapetalae</taxon>
        <taxon>rosids</taxon>
        <taxon>fabids</taxon>
        <taxon>Malpighiales</taxon>
        <taxon>Euphorbiaceae</taxon>
        <taxon>Acalyphoideae</taxon>
        <taxon>Acalypheae</taxon>
        <taxon>Ricinus</taxon>
    </lineage>
</organism>
<evidence type="ECO:0000256" key="4">
    <source>
        <dbReference type="ARBA" id="ARBA00023125"/>
    </source>
</evidence>
<dbReference type="KEGG" id="rcu:8260991"/>
<accession>B9T821</accession>
<dbReference type="Proteomes" id="UP000008311">
    <property type="component" value="Unassembled WGS sequence"/>
</dbReference>
<dbReference type="InterPro" id="IPR044808">
    <property type="entry name" value="ERF_plant"/>
</dbReference>
<name>B9T821_RICCO</name>
<comment type="subcellular location">
    <subcellularLocation>
        <location evidence="1">Nucleus</location>
    </subcellularLocation>
</comment>
<gene>
    <name evidence="10" type="ORF">RCOM_0273420</name>
</gene>
<keyword evidence="4" id="KW-0238">DNA-binding</keyword>
<proteinExistence type="inferred from homology"/>
<dbReference type="eggNOG" id="ENOG502RXE3">
    <property type="taxonomic scope" value="Eukaryota"/>
</dbReference>
<dbReference type="FunFam" id="3.30.730.10:FF:000001">
    <property type="entry name" value="Ethylene-responsive transcription factor 2"/>
    <property type="match status" value="1"/>
</dbReference>
<reference evidence="11" key="1">
    <citation type="journal article" date="2010" name="Nat. Biotechnol.">
        <title>Draft genome sequence of the oilseed species Ricinus communis.</title>
        <authorList>
            <person name="Chan A.P."/>
            <person name="Crabtree J."/>
            <person name="Zhao Q."/>
            <person name="Lorenzi H."/>
            <person name="Orvis J."/>
            <person name="Puiu D."/>
            <person name="Melake-Berhan A."/>
            <person name="Jones K.M."/>
            <person name="Redman J."/>
            <person name="Chen G."/>
            <person name="Cahoon E.B."/>
            <person name="Gedil M."/>
            <person name="Stanke M."/>
            <person name="Haas B.J."/>
            <person name="Wortman J.R."/>
            <person name="Fraser-Liggett C.M."/>
            <person name="Ravel J."/>
            <person name="Rabinowicz P.D."/>
        </authorList>
    </citation>
    <scope>NUCLEOTIDE SEQUENCE [LARGE SCALE GENOMIC DNA]</scope>
    <source>
        <strain evidence="11">cv. Hale</strain>
    </source>
</reference>
<dbReference type="PRINTS" id="PR00367">
    <property type="entry name" value="ETHRSPELEMNT"/>
</dbReference>
<dbReference type="GO" id="GO:0009873">
    <property type="term" value="P:ethylene-activated signaling pathway"/>
    <property type="evidence" value="ECO:0007669"/>
    <property type="project" value="UniProtKB-KW"/>
</dbReference>
<dbReference type="OrthoDB" id="674504at2759"/>
<evidence type="ECO:0000256" key="1">
    <source>
        <dbReference type="ARBA" id="ARBA00004123"/>
    </source>
</evidence>
<protein>
    <submittedName>
        <fullName evidence="10">Ethylene-responsive transcription factor, putative</fullName>
    </submittedName>
</protein>
<dbReference type="InterPro" id="IPR036955">
    <property type="entry name" value="AP2/ERF_dom_sf"/>
</dbReference>
<keyword evidence="6" id="KW-0804">Transcription</keyword>
<evidence type="ECO:0000259" key="9">
    <source>
        <dbReference type="PROSITE" id="PS51032"/>
    </source>
</evidence>
<evidence type="ECO:0000256" key="2">
    <source>
        <dbReference type="ARBA" id="ARBA00022745"/>
    </source>
</evidence>
<dbReference type="GO" id="GO:0000976">
    <property type="term" value="F:transcription cis-regulatory region binding"/>
    <property type="evidence" value="ECO:0007669"/>
    <property type="project" value="UniProtKB-ARBA"/>
</dbReference>
<evidence type="ECO:0000256" key="5">
    <source>
        <dbReference type="ARBA" id="ARBA00023159"/>
    </source>
</evidence>
<comment type="similarity">
    <text evidence="8">Belongs to the AP2/ERF transcription factor family. ERF subfamily.</text>
</comment>
<dbReference type="InParanoid" id="B9T821"/>
<dbReference type="InterPro" id="IPR001471">
    <property type="entry name" value="AP2/ERF_dom"/>
</dbReference>
<dbReference type="InterPro" id="IPR016177">
    <property type="entry name" value="DNA-bd_dom_sf"/>
</dbReference>
<evidence type="ECO:0000313" key="10">
    <source>
        <dbReference type="EMBL" id="EEF27992.1"/>
    </source>
</evidence>
<evidence type="ECO:0000256" key="7">
    <source>
        <dbReference type="ARBA" id="ARBA00023242"/>
    </source>
</evidence>
<dbReference type="Gene3D" id="3.30.730.10">
    <property type="entry name" value="AP2/ERF domain"/>
    <property type="match status" value="1"/>
</dbReference>
<dbReference type="CDD" id="cd00018">
    <property type="entry name" value="AP2"/>
    <property type="match status" value="1"/>
</dbReference>
<dbReference type="EMBL" id="EQ974889">
    <property type="protein sequence ID" value="EEF27992.1"/>
    <property type="molecule type" value="Genomic_DNA"/>
</dbReference>
<sequence>MAAQSEVASALNHIKQHLLGDLLSPVAAATSSSTSNLHLSSTSQSDSNCSSAIDSVIPINIIDDDFFEFEAKPQIISLATSNSSDSSTSFEFNSKPSLLEFESKPQFVPQSSNENFFGFESTIRNNLFHFETKPKINRKPSLQISLPKKTEWIQFGKPNQQPAIQSNDEEKKHYRGVRQRPWGKYAAEIRDPNRKGTRLWLGTFDTAIEAAKAYDRAAFKLRGSRAILNFPLEAGKCSTRPDDGSERKRMRESEVEEREVKKVVKIEQVETETDLALTPSSWTALNEIFNVSPLSPLSPHPPLGFPQLMVL</sequence>
<dbReference type="STRING" id="3988.B9T821"/>
<keyword evidence="2" id="KW-0936">Ethylene signaling pathway</keyword>
<keyword evidence="7" id="KW-0539">Nucleus</keyword>
<evidence type="ECO:0000256" key="3">
    <source>
        <dbReference type="ARBA" id="ARBA00023015"/>
    </source>
</evidence>
<evidence type="ECO:0000256" key="8">
    <source>
        <dbReference type="ARBA" id="ARBA00024343"/>
    </source>
</evidence>
<dbReference type="SUPFAM" id="SSF54171">
    <property type="entry name" value="DNA-binding domain"/>
    <property type="match status" value="1"/>
</dbReference>
<evidence type="ECO:0000256" key="6">
    <source>
        <dbReference type="ARBA" id="ARBA00023163"/>
    </source>
</evidence>
<dbReference type="SMART" id="SM00380">
    <property type="entry name" value="AP2"/>
    <property type="match status" value="1"/>
</dbReference>
<dbReference type="GO" id="GO:0003700">
    <property type="term" value="F:DNA-binding transcription factor activity"/>
    <property type="evidence" value="ECO:0007669"/>
    <property type="project" value="InterPro"/>
</dbReference>
<dbReference type="AlphaFoldDB" id="B9T821"/>
<dbReference type="PANTHER" id="PTHR31190">
    <property type="entry name" value="DNA-BINDING DOMAIN"/>
    <property type="match status" value="1"/>
</dbReference>
<keyword evidence="11" id="KW-1185">Reference proteome</keyword>
<dbReference type="PANTHER" id="PTHR31190:SF499">
    <property type="entry name" value="ETHYLENE-RESPONSIVE TRANSCRIPTION FACTOR ERF105"/>
    <property type="match status" value="1"/>
</dbReference>
<evidence type="ECO:0000313" key="11">
    <source>
        <dbReference type="Proteomes" id="UP000008311"/>
    </source>
</evidence>
<keyword evidence="3" id="KW-0805">Transcription regulation</keyword>
<feature type="domain" description="AP2/ERF" evidence="9">
    <location>
        <begin position="173"/>
        <end position="231"/>
    </location>
</feature>